<dbReference type="OrthoDB" id="2163395at2759"/>
<keyword evidence="4" id="KW-1185">Reference proteome</keyword>
<reference evidence="3" key="2">
    <citation type="submission" date="2022-10" db="EMBL/GenBank/DDBJ databases">
        <authorList>
            <consortium name="ENA_rothamsted_submissions"/>
            <consortium name="culmorum"/>
            <person name="King R."/>
        </authorList>
    </citation>
    <scope>NUCLEOTIDE SEQUENCE</scope>
</reference>
<evidence type="ECO:0000313" key="3">
    <source>
        <dbReference type="EMBL" id="CAG9808308.1"/>
    </source>
</evidence>
<dbReference type="Proteomes" id="UP001153620">
    <property type="component" value="Chromosome 3"/>
</dbReference>
<protein>
    <submittedName>
        <fullName evidence="3">Uncharacterized protein</fullName>
    </submittedName>
</protein>
<accession>A0A9N9WY08</accession>
<evidence type="ECO:0000256" key="1">
    <source>
        <dbReference type="ARBA" id="ARBA00008315"/>
    </source>
</evidence>
<dbReference type="EMBL" id="OU895879">
    <property type="protein sequence ID" value="CAG9808308.1"/>
    <property type="molecule type" value="Genomic_DNA"/>
</dbReference>
<evidence type="ECO:0000313" key="4">
    <source>
        <dbReference type="Proteomes" id="UP001153620"/>
    </source>
</evidence>
<organism evidence="3 4">
    <name type="scientific">Chironomus riparius</name>
    <dbReference type="NCBI Taxonomy" id="315576"/>
    <lineage>
        <taxon>Eukaryota</taxon>
        <taxon>Metazoa</taxon>
        <taxon>Ecdysozoa</taxon>
        <taxon>Arthropoda</taxon>
        <taxon>Hexapoda</taxon>
        <taxon>Insecta</taxon>
        <taxon>Pterygota</taxon>
        <taxon>Neoptera</taxon>
        <taxon>Endopterygota</taxon>
        <taxon>Diptera</taxon>
        <taxon>Nematocera</taxon>
        <taxon>Chironomoidea</taxon>
        <taxon>Chironomidae</taxon>
        <taxon>Chironominae</taxon>
        <taxon>Chironomus</taxon>
    </lineage>
</organism>
<gene>
    <name evidence="3" type="ORF">CHIRRI_LOCUS11150</name>
</gene>
<reference evidence="3" key="1">
    <citation type="submission" date="2022-01" db="EMBL/GenBank/DDBJ databases">
        <authorList>
            <person name="King R."/>
        </authorList>
    </citation>
    <scope>NUCLEOTIDE SEQUENCE</scope>
</reference>
<comment type="similarity">
    <text evidence="1">Belongs to the CFAP97 family.</text>
</comment>
<dbReference type="InterPro" id="IPR038792">
    <property type="entry name" value="CFAP97D1/2"/>
</dbReference>
<dbReference type="AlphaFoldDB" id="A0A9N9WY08"/>
<dbReference type="InterPro" id="IPR029488">
    <property type="entry name" value="Hmw/CFAP97"/>
</dbReference>
<sequence length="179" mass="21200">MLTKKEKLLIYPYQIKRFYQHRKNVKSAGPAIDFYPPTEFPHITMKLKKLQKESERQEKVNKDNIRLLQRLGSIMTTKRLKNFWDKPRPSFLNREIIPHLNFRSTASSDRRESDDDDDSTDSPTISRKSKCAICSGKFRRTNKVIPEERVPWKPMSPTKNMKLLREADIKPHKCCKFCC</sequence>
<evidence type="ECO:0000256" key="2">
    <source>
        <dbReference type="SAM" id="MobiDB-lite"/>
    </source>
</evidence>
<feature type="region of interest" description="Disordered" evidence="2">
    <location>
        <begin position="103"/>
        <end position="127"/>
    </location>
</feature>
<dbReference type="Pfam" id="PF13879">
    <property type="entry name" value="Hmw_CFAP97"/>
    <property type="match status" value="1"/>
</dbReference>
<dbReference type="PANTHER" id="PTHR33768:SF3">
    <property type="entry name" value="MIP11318P"/>
    <property type="match status" value="1"/>
</dbReference>
<proteinExistence type="inferred from homology"/>
<dbReference type="PANTHER" id="PTHR33768">
    <property type="entry name" value="MIP11318P"/>
    <property type="match status" value="1"/>
</dbReference>
<name>A0A9N9WY08_9DIPT</name>